<feature type="transmembrane region" description="Helical" evidence="6">
    <location>
        <begin position="369"/>
        <end position="391"/>
    </location>
</feature>
<feature type="transmembrane region" description="Helical" evidence="6">
    <location>
        <begin position="475"/>
        <end position="495"/>
    </location>
</feature>
<feature type="transmembrane region" description="Helical" evidence="6">
    <location>
        <begin position="329"/>
        <end position="349"/>
    </location>
</feature>
<evidence type="ECO:0000256" key="6">
    <source>
        <dbReference type="SAM" id="Phobius"/>
    </source>
</evidence>
<dbReference type="Pfam" id="PF07690">
    <property type="entry name" value="MFS_1"/>
    <property type="match status" value="1"/>
</dbReference>
<feature type="transmembrane region" description="Helical" evidence="6">
    <location>
        <begin position="253"/>
        <end position="273"/>
    </location>
</feature>
<feature type="transmembrane region" description="Helical" evidence="6">
    <location>
        <begin position="97"/>
        <end position="121"/>
    </location>
</feature>
<dbReference type="GeneID" id="66077564"/>
<evidence type="ECO:0000256" key="1">
    <source>
        <dbReference type="ARBA" id="ARBA00004141"/>
    </source>
</evidence>
<evidence type="ECO:0000256" key="4">
    <source>
        <dbReference type="ARBA" id="ARBA00023136"/>
    </source>
</evidence>
<dbReference type="AlphaFoldDB" id="A0A9P7RYM1"/>
<feature type="transmembrane region" description="Helical" evidence="6">
    <location>
        <begin position="165"/>
        <end position="184"/>
    </location>
</feature>
<feature type="transmembrane region" description="Helical" evidence="6">
    <location>
        <begin position="141"/>
        <end position="158"/>
    </location>
</feature>
<evidence type="ECO:0000256" key="2">
    <source>
        <dbReference type="ARBA" id="ARBA00022692"/>
    </source>
</evidence>
<dbReference type="Gene3D" id="1.20.1250.20">
    <property type="entry name" value="MFS general substrate transporter like domains"/>
    <property type="match status" value="1"/>
</dbReference>
<name>A0A9P7RYM1_9AGAR</name>
<dbReference type="OrthoDB" id="2533084at2759"/>
<dbReference type="PANTHER" id="PTHR23502:SF22">
    <property type="entry name" value="MAJOR FACILITATOR SUPERFAMILY (MFS) PROFILE DOMAIN-CONTAINING PROTEIN"/>
    <property type="match status" value="1"/>
</dbReference>
<comment type="subcellular location">
    <subcellularLocation>
        <location evidence="1">Membrane</location>
        <topology evidence="1">Multi-pass membrane protein</topology>
    </subcellularLocation>
</comment>
<feature type="transmembrane region" description="Helical" evidence="6">
    <location>
        <begin position="439"/>
        <end position="463"/>
    </location>
</feature>
<dbReference type="Proteomes" id="UP001049176">
    <property type="component" value="Chromosome 5"/>
</dbReference>
<evidence type="ECO:0000313" key="7">
    <source>
        <dbReference type="EMBL" id="KAG7092114.1"/>
    </source>
</evidence>
<proteinExistence type="predicted"/>
<dbReference type="RefSeq" id="XP_043008584.1">
    <property type="nucleotide sequence ID" value="XM_043153300.1"/>
</dbReference>
<comment type="caution">
    <text evidence="7">The sequence shown here is derived from an EMBL/GenBank/DDBJ whole genome shotgun (WGS) entry which is preliminary data.</text>
</comment>
<organism evidence="7 8">
    <name type="scientific">Marasmius oreades</name>
    <name type="common">fairy-ring Marasmius</name>
    <dbReference type="NCBI Taxonomy" id="181124"/>
    <lineage>
        <taxon>Eukaryota</taxon>
        <taxon>Fungi</taxon>
        <taxon>Dikarya</taxon>
        <taxon>Basidiomycota</taxon>
        <taxon>Agaricomycotina</taxon>
        <taxon>Agaricomycetes</taxon>
        <taxon>Agaricomycetidae</taxon>
        <taxon>Agaricales</taxon>
        <taxon>Marasmiineae</taxon>
        <taxon>Marasmiaceae</taxon>
        <taxon>Marasmius</taxon>
    </lineage>
</organism>
<dbReference type="EMBL" id="CM032185">
    <property type="protein sequence ID" value="KAG7092114.1"/>
    <property type="molecule type" value="Genomic_DNA"/>
</dbReference>
<feature type="transmembrane region" description="Helical" evidence="6">
    <location>
        <begin position="224"/>
        <end position="247"/>
    </location>
</feature>
<dbReference type="InterPro" id="IPR036259">
    <property type="entry name" value="MFS_trans_sf"/>
</dbReference>
<keyword evidence="8" id="KW-1185">Reference proteome</keyword>
<keyword evidence="4 6" id="KW-0472">Membrane</keyword>
<keyword evidence="3 6" id="KW-1133">Transmembrane helix</keyword>
<feature type="transmembrane region" description="Helical" evidence="6">
    <location>
        <begin position="412"/>
        <end position="433"/>
    </location>
</feature>
<dbReference type="InterPro" id="IPR011701">
    <property type="entry name" value="MFS"/>
</dbReference>
<gene>
    <name evidence="7" type="ORF">E1B28_008488</name>
</gene>
<feature type="transmembrane region" description="Helical" evidence="6">
    <location>
        <begin position="190"/>
        <end position="212"/>
    </location>
</feature>
<evidence type="ECO:0008006" key="9">
    <source>
        <dbReference type="Google" id="ProtNLM"/>
    </source>
</evidence>
<accession>A0A9P7RYM1</accession>
<evidence type="ECO:0000256" key="3">
    <source>
        <dbReference type="ARBA" id="ARBA00022989"/>
    </source>
</evidence>
<dbReference type="PANTHER" id="PTHR23502">
    <property type="entry name" value="MAJOR FACILITATOR SUPERFAMILY"/>
    <property type="match status" value="1"/>
</dbReference>
<sequence>MLPAAKDGSDSLSKAGDERSSEKGGSEEKRFSEDELAIFHERESGRVILDPEEARIEFGEDFTSRLKLTSDGKTILWPQPRDDPADPQNWSGRKKAFHLAIITLATIIPDFDSAIGIATVFQLAKEYGTTTGHINNLTSNWSIFLIGWGGFFDIMLMRRYGRLTVLFWTQLLALGFLVGATFAPTLEVFAAMRCLTGFFGTCPQITGLFVINDIFPFHLRARKIGIWTCAAVLGPHLPPFVFSFLVGRAHYRWAWVIGCIYGLVVLLLIVFFMEETMYDRKLGVGVVERGTRGRLKALVGGTAVKISKTAPTWREVLVAPFAIAWRPHFFGICVLEAMIFGFSIGVNITNTIFFQSPPPFGFGFEPFTVAGIYATPVIAVFIGEVFGRYLNDWVMYTSVKRNNGVFEAEARLWTCYLAIPLFLCGFLVLGAALEHHLHIAVIVVGWGIAQMATLMCTVAVYAYSNDCFPRRQGEVSAVINMFRVLGGFSVAYYQVPWSEKNGAMQTLGLEAGIVCGLFVLIVPVLQLKGRKLRQRFSIE</sequence>
<dbReference type="GO" id="GO:0005886">
    <property type="term" value="C:plasma membrane"/>
    <property type="evidence" value="ECO:0007669"/>
    <property type="project" value="TreeGrafter"/>
</dbReference>
<dbReference type="GO" id="GO:0022857">
    <property type="term" value="F:transmembrane transporter activity"/>
    <property type="evidence" value="ECO:0007669"/>
    <property type="project" value="InterPro"/>
</dbReference>
<dbReference type="KEGG" id="more:E1B28_008488"/>
<reference evidence="7" key="1">
    <citation type="journal article" date="2021" name="Genome Biol. Evol.">
        <title>The assembled and annotated genome of the fairy-ring fungus Marasmius oreades.</title>
        <authorList>
            <person name="Hiltunen M."/>
            <person name="Ament-Velasquez S.L."/>
            <person name="Johannesson H."/>
        </authorList>
    </citation>
    <scope>NUCLEOTIDE SEQUENCE</scope>
    <source>
        <strain evidence="7">03SP1</strain>
    </source>
</reference>
<feature type="compositionally biased region" description="Basic and acidic residues" evidence="5">
    <location>
        <begin position="15"/>
        <end position="36"/>
    </location>
</feature>
<dbReference type="SUPFAM" id="SSF103473">
    <property type="entry name" value="MFS general substrate transporter"/>
    <property type="match status" value="1"/>
</dbReference>
<feature type="transmembrane region" description="Helical" evidence="6">
    <location>
        <begin position="507"/>
        <end position="525"/>
    </location>
</feature>
<feature type="region of interest" description="Disordered" evidence="5">
    <location>
        <begin position="1"/>
        <end position="36"/>
    </location>
</feature>
<evidence type="ECO:0000256" key="5">
    <source>
        <dbReference type="SAM" id="MobiDB-lite"/>
    </source>
</evidence>
<keyword evidence="2 6" id="KW-0812">Transmembrane</keyword>
<protein>
    <recommendedName>
        <fullName evidence="9">MFS general substrate transporter</fullName>
    </recommendedName>
</protein>
<evidence type="ECO:0000313" key="8">
    <source>
        <dbReference type="Proteomes" id="UP001049176"/>
    </source>
</evidence>